<dbReference type="GO" id="GO:0035243">
    <property type="term" value="F:protein-arginine omega-N symmetric methyltransferase activity"/>
    <property type="evidence" value="ECO:0007669"/>
    <property type="project" value="UniProtKB-EC"/>
</dbReference>
<comment type="catalytic activity">
    <reaction evidence="6 7">
        <text>L-arginyl-[protein] + 2 S-adenosyl-L-methionine = N(omega),N(omega)'-dimethyl-L-arginyl-[protein] + 2 S-adenosyl-L-homocysteine + 2 H(+)</text>
        <dbReference type="Rhea" id="RHEA:48108"/>
        <dbReference type="Rhea" id="RHEA-COMP:10532"/>
        <dbReference type="Rhea" id="RHEA-COMP:11992"/>
        <dbReference type="ChEBI" id="CHEBI:15378"/>
        <dbReference type="ChEBI" id="CHEBI:29965"/>
        <dbReference type="ChEBI" id="CHEBI:57856"/>
        <dbReference type="ChEBI" id="CHEBI:59789"/>
        <dbReference type="ChEBI" id="CHEBI:88221"/>
        <dbReference type="EC" id="2.1.1.320"/>
    </reaction>
</comment>
<dbReference type="PANTHER" id="PTHR12049">
    <property type="entry name" value="PROTEIN ARGININE METHYLTRANSFERASE NDUFAF7, MITOCHONDRIAL"/>
    <property type="match status" value="1"/>
</dbReference>
<evidence type="ECO:0000256" key="1">
    <source>
        <dbReference type="ARBA" id="ARBA00004173"/>
    </source>
</evidence>
<accession>A0A0D7BKW1</accession>
<comment type="subcellular location">
    <subcellularLocation>
        <location evidence="1 7">Mitochondrion</location>
    </subcellularLocation>
</comment>
<dbReference type="GO" id="GO:0032981">
    <property type="term" value="P:mitochondrial respiratory chain complex I assembly"/>
    <property type="evidence" value="ECO:0007669"/>
    <property type="project" value="TreeGrafter"/>
</dbReference>
<keyword evidence="5 7" id="KW-0496">Mitochondrion</keyword>
<evidence type="ECO:0000256" key="7">
    <source>
        <dbReference type="RuleBase" id="RU364114"/>
    </source>
</evidence>
<evidence type="ECO:0000256" key="4">
    <source>
        <dbReference type="ARBA" id="ARBA00022679"/>
    </source>
</evidence>
<proteinExistence type="inferred from homology"/>
<evidence type="ECO:0000313" key="8">
    <source>
        <dbReference type="EMBL" id="KIY71178.1"/>
    </source>
</evidence>
<evidence type="ECO:0000256" key="6">
    <source>
        <dbReference type="ARBA" id="ARBA00048612"/>
    </source>
</evidence>
<dbReference type="PANTHER" id="PTHR12049:SF7">
    <property type="entry name" value="PROTEIN ARGININE METHYLTRANSFERASE NDUFAF7, MITOCHONDRIAL"/>
    <property type="match status" value="1"/>
</dbReference>
<keyword evidence="4 7" id="KW-0808">Transferase</keyword>
<reference evidence="8 9" key="1">
    <citation type="journal article" date="2015" name="Fungal Genet. Biol.">
        <title>Evolution of novel wood decay mechanisms in Agaricales revealed by the genome sequences of Fistulina hepatica and Cylindrobasidium torrendii.</title>
        <authorList>
            <person name="Floudas D."/>
            <person name="Held B.W."/>
            <person name="Riley R."/>
            <person name="Nagy L.G."/>
            <person name="Koehler G."/>
            <person name="Ransdell A.S."/>
            <person name="Younus H."/>
            <person name="Chow J."/>
            <person name="Chiniquy J."/>
            <person name="Lipzen A."/>
            <person name="Tritt A."/>
            <person name="Sun H."/>
            <person name="Haridas S."/>
            <person name="LaButti K."/>
            <person name="Ohm R.A."/>
            <person name="Kues U."/>
            <person name="Blanchette R.A."/>
            <person name="Grigoriev I.V."/>
            <person name="Minto R.E."/>
            <person name="Hibbett D.S."/>
        </authorList>
    </citation>
    <scope>NUCLEOTIDE SEQUENCE [LARGE SCALE GENOMIC DNA]</scope>
    <source>
        <strain evidence="8 9">FP15055 ss-10</strain>
    </source>
</reference>
<name>A0A0D7BKW1_9AGAR</name>
<comment type="similarity">
    <text evidence="2 7">Belongs to the NDUFAF7 family.</text>
</comment>
<dbReference type="InterPro" id="IPR003788">
    <property type="entry name" value="NDUFAF7"/>
</dbReference>
<dbReference type="SUPFAM" id="SSF53335">
    <property type="entry name" value="S-adenosyl-L-methionine-dependent methyltransferases"/>
    <property type="match status" value="1"/>
</dbReference>
<comment type="function">
    <text evidence="7">Arginine methyltransferase involved in the assembly or stability of mitochondrial NADH:ubiquinone oxidoreductase complex (complex I).</text>
</comment>
<dbReference type="Proteomes" id="UP000054007">
    <property type="component" value="Unassembled WGS sequence"/>
</dbReference>
<evidence type="ECO:0000313" key="9">
    <source>
        <dbReference type="Proteomes" id="UP000054007"/>
    </source>
</evidence>
<dbReference type="AlphaFoldDB" id="A0A0D7BKW1"/>
<protein>
    <recommendedName>
        <fullName evidence="7">Protein arginine methyltransferase NDUFAF7</fullName>
        <ecNumber evidence="7">2.1.1.320</ecNumber>
    </recommendedName>
</protein>
<gene>
    <name evidence="8" type="ORF">CYLTODRAFT_346445</name>
</gene>
<evidence type="ECO:0000256" key="3">
    <source>
        <dbReference type="ARBA" id="ARBA00022603"/>
    </source>
</evidence>
<dbReference type="Gene3D" id="3.40.50.12710">
    <property type="match status" value="1"/>
</dbReference>
<sequence>MSTVATVTRPPITPVEKLVLDTIKAVGPVSFSYYMQLCLSHPTHGYYMDPNNAVFGQHGDFITSPEITQVFGELLAVWFVLQWQNAGAPSNIRLVELGPGRGTLMNDILRAVGQFSAVKQAKIERVHLIDSSPTMRELQKKTLAHGGWDVVWNDGLEEIKPTDAYTMVIAHEFFDALPINILEKRATGWHEVRIDAQPEPDAYPRLRRVLTPEPTPASTLLGNSSERFKTIPDGAHVEISQVGFRVANQVAGLLADSPAGGSALFIDYGSEKPAEDSFRAFKDHKNVDALEAPGQCDVTADVDFGFLKEALDGGVMAHGPMPQGHFLGLMGIGARMKKLLEAAPSDERRQAIVDAGNRIMDPAAMGKEYQVMGITAGKTQEVWPFSYQPQQTKDV</sequence>
<dbReference type="Pfam" id="PF02636">
    <property type="entry name" value="Methyltransf_28"/>
    <property type="match status" value="1"/>
</dbReference>
<dbReference type="GO" id="GO:0005739">
    <property type="term" value="C:mitochondrion"/>
    <property type="evidence" value="ECO:0007669"/>
    <property type="project" value="UniProtKB-SubCell"/>
</dbReference>
<dbReference type="EC" id="2.1.1.320" evidence="7"/>
<organism evidence="8 9">
    <name type="scientific">Cylindrobasidium torrendii FP15055 ss-10</name>
    <dbReference type="NCBI Taxonomy" id="1314674"/>
    <lineage>
        <taxon>Eukaryota</taxon>
        <taxon>Fungi</taxon>
        <taxon>Dikarya</taxon>
        <taxon>Basidiomycota</taxon>
        <taxon>Agaricomycotina</taxon>
        <taxon>Agaricomycetes</taxon>
        <taxon>Agaricomycetidae</taxon>
        <taxon>Agaricales</taxon>
        <taxon>Marasmiineae</taxon>
        <taxon>Physalacriaceae</taxon>
        <taxon>Cylindrobasidium</taxon>
    </lineage>
</organism>
<dbReference type="EMBL" id="KN880457">
    <property type="protein sequence ID" value="KIY71178.1"/>
    <property type="molecule type" value="Genomic_DNA"/>
</dbReference>
<dbReference type="STRING" id="1314674.A0A0D7BKW1"/>
<dbReference type="OrthoDB" id="438553at2759"/>
<dbReference type="InterPro" id="IPR029063">
    <property type="entry name" value="SAM-dependent_MTases_sf"/>
</dbReference>
<dbReference type="InterPro" id="IPR038375">
    <property type="entry name" value="NDUFAF7_sf"/>
</dbReference>
<keyword evidence="3 7" id="KW-0489">Methyltransferase</keyword>
<evidence type="ECO:0000256" key="2">
    <source>
        <dbReference type="ARBA" id="ARBA00005891"/>
    </source>
</evidence>
<dbReference type="GO" id="GO:0032259">
    <property type="term" value="P:methylation"/>
    <property type="evidence" value="ECO:0007669"/>
    <property type="project" value="UniProtKB-KW"/>
</dbReference>
<keyword evidence="9" id="KW-1185">Reference proteome</keyword>
<evidence type="ECO:0000256" key="5">
    <source>
        <dbReference type="ARBA" id="ARBA00023128"/>
    </source>
</evidence>